<dbReference type="CDD" id="cd07197">
    <property type="entry name" value="nitrilase"/>
    <property type="match status" value="1"/>
</dbReference>
<dbReference type="InterPro" id="IPR003010">
    <property type="entry name" value="C-N_Hydrolase"/>
</dbReference>
<evidence type="ECO:0000259" key="2">
    <source>
        <dbReference type="PROSITE" id="PS50263"/>
    </source>
</evidence>
<feature type="domain" description="CN hydrolase" evidence="2">
    <location>
        <begin position="5"/>
        <end position="263"/>
    </location>
</feature>
<reference evidence="4" key="1">
    <citation type="journal article" date="2014" name="Nat. Commun.">
        <title>Genomic adaptations of the halophilic Dead Sea filamentous fungus Eurotium rubrum.</title>
        <authorList>
            <person name="Kis-Papo T."/>
            <person name="Weig A.R."/>
            <person name="Riley R."/>
            <person name="Persoh D."/>
            <person name="Salamov A."/>
            <person name="Sun H."/>
            <person name="Lipzen A."/>
            <person name="Wasser S.P."/>
            <person name="Rambold G."/>
            <person name="Grigoriev I.V."/>
            <person name="Nevo E."/>
        </authorList>
    </citation>
    <scope>NUCLEOTIDE SEQUENCE [LARGE SCALE GENOMIC DNA]</scope>
    <source>
        <strain evidence="4">CBS 135680</strain>
    </source>
</reference>
<dbReference type="HOGENOM" id="CLU_030130_2_0_1"/>
<sequence>MAPIRRVAVAQWYIEDLAIDENHAKACHYIREAAAQGAELVVLPEYHLNGFTPSNLLYIHQTTIYTSYVQTYQSLARELSISLVPGTIVENHSPTPSDKNEKPLLYNTAYFIAPTGEILGSYRKKNIWHPEREYLTSSGEEPHEVIETPVGKVGLLICWDVAFPEAFRELIAKGAEIIIIPTFWSRYDASSEALQYNRSSEELFLESTLTARTFENTCGVIFANVAGGPGDRYFGLSRVVLPVVGVVADMGNKEGVRVVDMDMGLVRIAEENYKVREDIKKEGWHYSYRHSAA</sequence>
<accession>A0A017S7B4</accession>
<dbReference type="STRING" id="1388766.A0A017S7B4"/>
<dbReference type="Pfam" id="PF00795">
    <property type="entry name" value="CN_hydrolase"/>
    <property type="match status" value="1"/>
</dbReference>
<dbReference type="GO" id="GO:0016811">
    <property type="term" value="F:hydrolase activity, acting on carbon-nitrogen (but not peptide) bonds, in linear amides"/>
    <property type="evidence" value="ECO:0007669"/>
    <property type="project" value="TreeGrafter"/>
</dbReference>
<dbReference type="Gene3D" id="3.60.110.10">
    <property type="entry name" value="Carbon-nitrogen hydrolase"/>
    <property type="match status" value="1"/>
</dbReference>
<organism evidence="3 4">
    <name type="scientific">Aspergillus ruber (strain CBS 135680)</name>
    <dbReference type="NCBI Taxonomy" id="1388766"/>
    <lineage>
        <taxon>Eukaryota</taxon>
        <taxon>Fungi</taxon>
        <taxon>Dikarya</taxon>
        <taxon>Ascomycota</taxon>
        <taxon>Pezizomycotina</taxon>
        <taxon>Eurotiomycetes</taxon>
        <taxon>Eurotiomycetidae</taxon>
        <taxon>Eurotiales</taxon>
        <taxon>Aspergillaceae</taxon>
        <taxon>Aspergillus</taxon>
        <taxon>Aspergillus subgen. Aspergillus</taxon>
    </lineage>
</organism>
<evidence type="ECO:0000256" key="1">
    <source>
        <dbReference type="ARBA" id="ARBA00022801"/>
    </source>
</evidence>
<dbReference type="EMBL" id="KK088434">
    <property type="protein sequence ID" value="EYE92857.1"/>
    <property type="molecule type" value="Genomic_DNA"/>
</dbReference>
<name>A0A017S7B4_ASPRC</name>
<dbReference type="PANTHER" id="PTHR43674">
    <property type="entry name" value="NITRILASE C965.09-RELATED"/>
    <property type="match status" value="1"/>
</dbReference>
<keyword evidence="1 3" id="KW-0378">Hydrolase</keyword>
<dbReference type="PANTHER" id="PTHR43674:SF16">
    <property type="entry name" value="CARBON-NITROGEN FAMILY, PUTATIVE (AFU_ORTHOLOGUE AFUA_5G02350)-RELATED"/>
    <property type="match status" value="1"/>
</dbReference>
<dbReference type="GeneID" id="63699841"/>
<evidence type="ECO:0000313" key="3">
    <source>
        <dbReference type="EMBL" id="EYE92857.1"/>
    </source>
</evidence>
<dbReference type="InterPro" id="IPR050345">
    <property type="entry name" value="Aliph_Amidase/BUP"/>
</dbReference>
<keyword evidence="4" id="KW-1185">Reference proteome</keyword>
<gene>
    <name evidence="3" type="ORF">EURHEDRAFT_461422</name>
</gene>
<proteinExistence type="predicted"/>
<dbReference type="SUPFAM" id="SSF56317">
    <property type="entry name" value="Carbon-nitrogen hydrolase"/>
    <property type="match status" value="1"/>
</dbReference>
<protein>
    <submittedName>
        <fullName evidence="3">Putative hydrolase, carbon-nitrogen family</fullName>
    </submittedName>
</protein>
<dbReference type="Proteomes" id="UP000019804">
    <property type="component" value="Unassembled WGS sequence"/>
</dbReference>
<evidence type="ECO:0000313" key="4">
    <source>
        <dbReference type="Proteomes" id="UP000019804"/>
    </source>
</evidence>
<dbReference type="RefSeq" id="XP_040636545.1">
    <property type="nucleotide sequence ID" value="XM_040784717.1"/>
</dbReference>
<dbReference type="AlphaFoldDB" id="A0A017S7B4"/>
<dbReference type="OrthoDB" id="412018at2759"/>
<dbReference type="InterPro" id="IPR036526">
    <property type="entry name" value="C-N_Hydrolase_sf"/>
</dbReference>
<dbReference type="PROSITE" id="PS50263">
    <property type="entry name" value="CN_HYDROLASE"/>
    <property type="match status" value="1"/>
</dbReference>